<dbReference type="Gene3D" id="1.10.10.10">
    <property type="entry name" value="Winged helix-like DNA-binding domain superfamily/Winged helix DNA-binding domain"/>
    <property type="match status" value="1"/>
</dbReference>
<sequence>MPPSELSKLSRRERQIVDILYELNQASAQDVLDRLPEPPSYSAVRAMLARMVDKKLVQFHNEGGKYIYSPMGKEEDAQLSALQRLIKTFFRGSRVKAVNALLETDADKLSTREIEELERTIARIKAVQNSGKK</sequence>
<reference evidence="5" key="1">
    <citation type="submission" date="2023-07" db="EMBL/GenBank/DDBJ databases">
        <title>Genome content predicts the carbon catabolic preferences of heterotrophic bacteria.</title>
        <authorList>
            <person name="Gralka M."/>
        </authorList>
    </citation>
    <scope>NUCLEOTIDE SEQUENCE</scope>
    <source>
        <strain evidence="5">I3M17_2</strain>
    </source>
</reference>
<dbReference type="AlphaFoldDB" id="A0AAW7XCZ5"/>
<dbReference type="Pfam" id="PF03965">
    <property type="entry name" value="Penicillinase_R"/>
    <property type="match status" value="1"/>
</dbReference>
<evidence type="ECO:0000256" key="4">
    <source>
        <dbReference type="ARBA" id="ARBA00023163"/>
    </source>
</evidence>
<dbReference type="GO" id="GO:0003677">
    <property type="term" value="F:DNA binding"/>
    <property type="evidence" value="ECO:0007669"/>
    <property type="project" value="UniProtKB-KW"/>
</dbReference>
<dbReference type="EMBL" id="JAUOPB010000016">
    <property type="protein sequence ID" value="MDO6424628.1"/>
    <property type="molecule type" value="Genomic_DNA"/>
</dbReference>
<keyword evidence="2" id="KW-0805">Transcription regulation</keyword>
<evidence type="ECO:0000256" key="2">
    <source>
        <dbReference type="ARBA" id="ARBA00023015"/>
    </source>
</evidence>
<keyword evidence="3" id="KW-0238">DNA-binding</keyword>
<dbReference type="InterPro" id="IPR005650">
    <property type="entry name" value="BlaI_family"/>
</dbReference>
<dbReference type="InterPro" id="IPR036388">
    <property type="entry name" value="WH-like_DNA-bd_sf"/>
</dbReference>
<keyword evidence="4" id="KW-0804">Transcription</keyword>
<evidence type="ECO:0000256" key="3">
    <source>
        <dbReference type="ARBA" id="ARBA00023125"/>
    </source>
</evidence>
<comment type="caution">
    <text evidence="5">The sequence shown here is derived from an EMBL/GenBank/DDBJ whole genome shotgun (WGS) entry which is preliminary data.</text>
</comment>
<dbReference type="GO" id="GO:0045892">
    <property type="term" value="P:negative regulation of DNA-templated transcription"/>
    <property type="evidence" value="ECO:0007669"/>
    <property type="project" value="InterPro"/>
</dbReference>
<gene>
    <name evidence="5" type="ORF">Q4521_19220</name>
</gene>
<dbReference type="InterPro" id="IPR036390">
    <property type="entry name" value="WH_DNA-bd_sf"/>
</dbReference>
<comment type="similarity">
    <text evidence="1">Belongs to the BlaI transcriptional regulatory family.</text>
</comment>
<evidence type="ECO:0000313" key="6">
    <source>
        <dbReference type="Proteomes" id="UP001169760"/>
    </source>
</evidence>
<organism evidence="5 6">
    <name type="scientific">Saccharophagus degradans</name>
    <dbReference type="NCBI Taxonomy" id="86304"/>
    <lineage>
        <taxon>Bacteria</taxon>
        <taxon>Pseudomonadati</taxon>
        <taxon>Pseudomonadota</taxon>
        <taxon>Gammaproteobacteria</taxon>
        <taxon>Cellvibrionales</taxon>
        <taxon>Cellvibrionaceae</taxon>
        <taxon>Saccharophagus</taxon>
    </lineage>
</organism>
<name>A0AAW7XCZ5_9GAMM</name>
<protein>
    <submittedName>
        <fullName evidence="5">BlaI/MecI/CopY family transcriptional regulator</fullName>
    </submittedName>
</protein>
<dbReference type="SUPFAM" id="SSF46785">
    <property type="entry name" value="Winged helix' DNA-binding domain"/>
    <property type="match status" value="1"/>
</dbReference>
<dbReference type="GeneID" id="98614277"/>
<dbReference type="Proteomes" id="UP001169760">
    <property type="component" value="Unassembled WGS sequence"/>
</dbReference>
<evidence type="ECO:0000313" key="5">
    <source>
        <dbReference type="EMBL" id="MDO6424628.1"/>
    </source>
</evidence>
<evidence type="ECO:0000256" key="1">
    <source>
        <dbReference type="ARBA" id="ARBA00011046"/>
    </source>
</evidence>
<dbReference type="RefSeq" id="WP_011469093.1">
    <property type="nucleotide sequence ID" value="NZ_CP123764.1"/>
</dbReference>
<accession>A0AAW7XCZ5</accession>
<dbReference type="PIRSF" id="PIRSF019455">
    <property type="entry name" value="CopR_AtkY"/>
    <property type="match status" value="1"/>
</dbReference>
<proteinExistence type="inferred from homology"/>